<dbReference type="Gene3D" id="2.30.29.30">
    <property type="entry name" value="Pleckstrin-homology domain (PH domain)/Phosphotyrosine-binding domain (PTB)"/>
    <property type="match status" value="1"/>
</dbReference>
<dbReference type="PANTHER" id="PTHR45960:SF2">
    <property type="entry name" value="PROTEIN DAUGHTER OF SEVENLESS"/>
    <property type="match status" value="1"/>
</dbReference>
<dbReference type="InterPro" id="IPR046355">
    <property type="entry name" value="Gab1-4-like"/>
</dbReference>
<evidence type="ECO:0000313" key="2">
    <source>
        <dbReference type="Proteomes" id="UP000054359"/>
    </source>
</evidence>
<dbReference type="PANTHER" id="PTHR45960">
    <property type="entry name" value="GRB2-ASSOCIATED-BINDING PROTEIN"/>
    <property type="match status" value="1"/>
</dbReference>
<dbReference type="STRING" id="407821.A0A087URU9"/>
<proteinExistence type="predicted"/>
<gene>
    <name evidence="1" type="ORF">X975_24098</name>
</gene>
<dbReference type="EMBL" id="KK121264">
    <property type="protein sequence ID" value="KFM80088.1"/>
    <property type="molecule type" value="Genomic_DNA"/>
</dbReference>
<name>A0A087URU9_STEMI</name>
<dbReference type="AlphaFoldDB" id="A0A087URU9"/>
<protein>
    <submittedName>
        <fullName evidence="1">Protein daughter of sevenless</fullName>
    </submittedName>
</protein>
<feature type="non-terminal residue" evidence="1">
    <location>
        <position position="51"/>
    </location>
</feature>
<keyword evidence="2" id="KW-1185">Reference proteome</keyword>
<reference evidence="1 2" key="1">
    <citation type="submission" date="2013-11" db="EMBL/GenBank/DDBJ databases">
        <title>Genome sequencing of Stegodyphus mimosarum.</title>
        <authorList>
            <person name="Bechsgaard J."/>
        </authorList>
    </citation>
    <scope>NUCLEOTIDE SEQUENCE [LARGE SCALE GENOMIC DNA]</scope>
</reference>
<accession>A0A087URU9</accession>
<dbReference type="InterPro" id="IPR011993">
    <property type="entry name" value="PH-like_dom_sf"/>
</dbReference>
<dbReference type="GO" id="GO:0005737">
    <property type="term" value="C:cytoplasm"/>
    <property type="evidence" value="ECO:0007669"/>
    <property type="project" value="TreeGrafter"/>
</dbReference>
<dbReference type="GO" id="GO:0035591">
    <property type="term" value="F:signaling adaptor activity"/>
    <property type="evidence" value="ECO:0007669"/>
    <property type="project" value="TreeGrafter"/>
</dbReference>
<dbReference type="SUPFAM" id="SSF50729">
    <property type="entry name" value="PH domain-like"/>
    <property type="match status" value="1"/>
</dbReference>
<dbReference type="GO" id="GO:0007165">
    <property type="term" value="P:signal transduction"/>
    <property type="evidence" value="ECO:0007669"/>
    <property type="project" value="TreeGrafter"/>
</dbReference>
<sequence>MCKKLKGRIDLDQCEQVDAGLTFESKKTSYQYMFDIRTRKRTYYLVAETEA</sequence>
<organism evidence="1 2">
    <name type="scientific">Stegodyphus mimosarum</name>
    <name type="common">African social velvet spider</name>
    <dbReference type="NCBI Taxonomy" id="407821"/>
    <lineage>
        <taxon>Eukaryota</taxon>
        <taxon>Metazoa</taxon>
        <taxon>Ecdysozoa</taxon>
        <taxon>Arthropoda</taxon>
        <taxon>Chelicerata</taxon>
        <taxon>Arachnida</taxon>
        <taxon>Araneae</taxon>
        <taxon>Araneomorphae</taxon>
        <taxon>Entelegynae</taxon>
        <taxon>Eresoidea</taxon>
        <taxon>Eresidae</taxon>
        <taxon>Stegodyphus</taxon>
    </lineage>
</organism>
<dbReference type="Proteomes" id="UP000054359">
    <property type="component" value="Unassembled WGS sequence"/>
</dbReference>
<evidence type="ECO:0000313" key="1">
    <source>
        <dbReference type="EMBL" id="KFM80088.1"/>
    </source>
</evidence>
<dbReference type="OrthoDB" id="67516at2759"/>